<evidence type="ECO:0000313" key="10">
    <source>
        <dbReference type="EMBL" id="KGP70948.1"/>
    </source>
</evidence>
<dbReference type="PANTHER" id="PTHR30047:SF7">
    <property type="entry name" value="HIGH-AFFINITY CHOLINE TRANSPORT PROTEIN"/>
    <property type="match status" value="1"/>
</dbReference>
<gene>
    <name evidence="10" type="ORF">N782_02650</name>
</gene>
<dbReference type="GO" id="GO:0022857">
    <property type="term" value="F:transmembrane transporter activity"/>
    <property type="evidence" value="ECO:0007669"/>
    <property type="project" value="InterPro"/>
</dbReference>
<comment type="subcellular location">
    <subcellularLocation>
        <location evidence="1">Cell membrane</location>
        <topology evidence="1">Multi-pass membrane protein</topology>
    </subcellularLocation>
</comment>
<feature type="compositionally biased region" description="Basic and acidic residues" evidence="8">
    <location>
        <begin position="488"/>
        <end position="510"/>
    </location>
</feature>
<comment type="similarity">
    <text evidence="2">Belongs to the BCCT transporter (TC 2.A.15) family.</text>
</comment>
<evidence type="ECO:0000256" key="2">
    <source>
        <dbReference type="ARBA" id="ARBA00005658"/>
    </source>
</evidence>
<comment type="caution">
    <text evidence="10">The sequence shown here is derived from an EMBL/GenBank/DDBJ whole genome shotgun (WGS) entry which is preliminary data.</text>
</comment>
<organism evidence="10 11">
    <name type="scientific">Pontibacillus yanchengensis Y32</name>
    <dbReference type="NCBI Taxonomy" id="1385514"/>
    <lineage>
        <taxon>Bacteria</taxon>
        <taxon>Bacillati</taxon>
        <taxon>Bacillota</taxon>
        <taxon>Bacilli</taxon>
        <taxon>Bacillales</taxon>
        <taxon>Bacillaceae</taxon>
        <taxon>Pontibacillus</taxon>
    </lineage>
</organism>
<feature type="transmembrane region" description="Helical" evidence="9">
    <location>
        <begin position="133"/>
        <end position="154"/>
    </location>
</feature>
<keyword evidence="3" id="KW-0813">Transport</keyword>
<keyword evidence="7 9" id="KW-0472">Membrane</keyword>
<evidence type="ECO:0000256" key="6">
    <source>
        <dbReference type="ARBA" id="ARBA00022989"/>
    </source>
</evidence>
<evidence type="ECO:0000313" key="11">
    <source>
        <dbReference type="Proteomes" id="UP000030147"/>
    </source>
</evidence>
<dbReference type="PROSITE" id="PS01303">
    <property type="entry name" value="BCCT"/>
    <property type="match status" value="1"/>
</dbReference>
<keyword evidence="6 9" id="KW-1133">Transmembrane helix</keyword>
<reference evidence="10 11" key="1">
    <citation type="journal article" date="2015" name="Stand. Genomic Sci.">
        <title>High quality draft genome sequence of the moderately halophilic bacterium Pontibacillus yanchengensis Y32(T) and comparison among Pontibacillus genomes.</title>
        <authorList>
            <person name="Huang J."/>
            <person name="Qiao Z.X."/>
            <person name="Tang J.W."/>
            <person name="Wang G."/>
        </authorList>
    </citation>
    <scope>NUCLEOTIDE SEQUENCE [LARGE SCALE GENOMIC DNA]</scope>
    <source>
        <strain evidence="10 11">Y32</strain>
    </source>
</reference>
<dbReference type="Proteomes" id="UP000030147">
    <property type="component" value="Unassembled WGS sequence"/>
</dbReference>
<feature type="region of interest" description="Disordered" evidence="8">
    <location>
        <begin position="488"/>
        <end position="517"/>
    </location>
</feature>
<evidence type="ECO:0000256" key="7">
    <source>
        <dbReference type="ARBA" id="ARBA00023136"/>
    </source>
</evidence>
<keyword evidence="5 9" id="KW-0812">Transmembrane</keyword>
<evidence type="ECO:0000256" key="9">
    <source>
        <dbReference type="SAM" id="Phobius"/>
    </source>
</evidence>
<dbReference type="EMBL" id="AVBF01000096">
    <property type="protein sequence ID" value="KGP70948.1"/>
    <property type="molecule type" value="Genomic_DNA"/>
</dbReference>
<keyword evidence="4" id="KW-1003">Cell membrane</keyword>
<feature type="transmembrane region" description="Helical" evidence="9">
    <location>
        <begin position="84"/>
        <end position="104"/>
    </location>
</feature>
<feature type="transmembrane region" description="Helical" evidence="9">
    <location>
        <begin position="459"/>
        <end position="482"/>
    </location>
</feature>
<dbReference type="PANTHER" id="PTHR30047">
    <property type="entry name" value="HIGH-AFFINITY CHOLINE TRANSPORT PROTEIN-RELATED"/>
    <property type="match status" value="1"/>
</dbReference>
<proteinExistence type="inferred from homology"/>
<sequence length="517" mass="56910">MNKFTPMFWIALTIGIVFVSWGAIFPDHLLNIMMTVRNGILDKFGWFYQLSVTFMLIISIYIAFSKFGKIKLGKKDDKPEYNTLTWFAMLFSAGMGIGLLFYGLSEPVTHYATPPVGEAQTIESAKQGLKYSYLHWGIHAWAIYAIVALALAYFKFKKDMPGLMSATLIPLFGDRMKGKTGYLVDIIAVFATLFGVAISLGVGAKQINGGLNYLWGVPNTFPVQLIIMGVTAVLFIYSAATGLSKGIKYLSNTNLILAVTLFFAFLLLGPTQFVLETYSTTLGSYVKDFTSMGLRFAPFQEENNQWVKDWTIFYWAWWISWTPFVSTFIARVSKGRSVREFLVAVIIAPSLVCTLWFGVFGGAGIFFDFVQGLDVAGQSLETSLFYVFDQLPLSSLLSIIAIILIMTFFVTSGDSATFVLGMQTSNGSLNPPFFVKFSWGVILTAIAAILMGAGGLDGLQAAAIISGLPLTIILLLMIASLLKSFKTEPVEAKSKQEISETKSKKVKTEAEATNPAK</sequence>
<name>A0A0A2T972_9BACI</name>
<dbReference type="RefSeq" id="WP_272913664.1">
    <property type="nucleotide sequence ID" value="NZ_AVBF01000096.1"/>
</dbReference>
<feature type="transmembrane region" description="Helical" evidence="9">
    <location>
        <begin position="312"/>
        <end position="330"/>
    </location>
</feature>
<dbReference type="GO" id="GO:0005886">
    <property type="term" value="C:plasma membrane"/>
    <property type="evidence" value="ECO:0007669"/>
    <property type="project" value="UniProtKB-SubCell"/>
</dbReference>
<feature type="transmembrane region" description="Helical" evidence="9">
    <location>
        <begin position="46"/>
        <end position="64"/>
    </location>
</feature>
<protein>
    <submittedName>
        <fullName evidence="10">Glycine/betaine ABC transporter permease</fullName>
    </submittedName>
</protein>
<dbReference type="NCBIfam" id="TIGR00842">
    <property type="entry name" value="bcct"/>
    <property type="match status" value="1"/>
</dbReference>
<keyword evidence="11" id="KW-1185">Reference proteome</keyword>
<feature type="transmembrane region" description="Helical" evidence="9">
    <location>
        <begin position="255"/>
        <end position="275"/>
    </location>
</feature>
<dbReference type="Pfam" id="PF02028">
    <property type="entry name" value="BCCT"/>
    <property type="match status" value="1"/>
</dbReference>
<dbReference type="InterPro" id="IPR018093">
    <property type="entry name" value="BCCT_CS"/>
</dbReference>
<evidence type="ECO:0000256" key="1">
    <source>
        <dbReference type="ARBA" id="ARBA00004651"/>
    </source>
</evidence>
<evidence type="ECO:0000256" key="5">
    <source>
        <dbReference type="ARBA" id="ARBA00022692"/>
    </source>
</evidence>
<feature type="transmembrane region" description="Helical" evidence="9">
    <location>
        <begin position="182"/>
        <end position="203"/>
    </location>
</feature>
<evidence type="ECO:0000256" key="8">
    <source>
        <dbReference type="SAM" id="MobiDB-lite"/>
    </source>
</evidence>
<dbReference type="InterPro" id="IPR000060">
    <property type="entry name" value="BCCT_transptr"/>
</dbReference>
<dbReference type="eggNOG" id="COG1292">
    <property type="taxonomic scope" value="Bacteria"/>
</dbReference>
<feature type="transmembrane region" description="Helical" evidence="9">
    <location>
        <begin position="396"/>
        <end position="421"/>
    </location>
</feature>
<accession>A0A0A2T972</accession>
<feature type="transmembrane region" description="Helical" evidence="9">
    <location>
        <begin position="342"/>
        <end position="367"/>
    </location>
</feature>
<evidence type="ECO:0000256" key="4">
    <source>
        <dbReference type="ARBA" id="ARBA00022475"/>
    </source>
</evidence>
<feature type="transmembrane region" description="Helical" evidence="9">
    <location>
        <begin position="433"/>
        <end position="453"/>
    </location>
</feature>
<dbReference type="AlphaFoldDB" id="A0A0A2T972"/>
<evidence type="ECO:0000256" key="3">
    <source>
        <dbReference type="ARBA" id="ARBA00022448"/>
    </source>
</evidence>
<feature type="transmembrane region" description="Helical" evidence="9">
    <location>
        <begin position="223"/>
        <end position="243"/>
    </location>
</feature>